<proteinExistence type="inferred from homology"/>
<dbReference type="SUPFAM" id="SSF53474">
    <property type="entry name" value="alpha/beta-Hydrolases"/>
    <property type="match status" value="1"/>
</dbReference>
<name>A0A0A8Z9L8_ARUDO</name>
<dbReference type="Gene3D" id="3.40.50.11320">
    <property type="match status" value="1"/>
</dbReference>
<dbReference type="EMBL" id="GBRH01262394">
    <property type="protein sequence ID" value="JAD35501.1"/>
    <property type="molecule type" value="Transcribed_RNA"/>
</dbReference>
<reference evidence="2" key="2">
    <citation type="journal article" date="2015" name="Data Brief">
        <title>Shoot transcriptome of the giant reed, Arundo donax.</title>
        <authorList>
            <person name="Barrero R.A."/>
            <person name="Guerrero F.D."/>
            <person name="Moolhuijzen P."/>
            <person name="Goolsby J.A."/>
            <person name="Tidwell J."/>
            <person name="Bellgard S.E."/>
            <person name="Bellgard M.I."/>
        </authorList>
    </citation>
    <scope>NUCLEOTIDE SEQUENCE</scope>
    <source>
        <tissue evidence="2">Shoot tissue taken approximately 20 cm above the soil surface</tissue>
    </source>
</reference>
<dbReference type="GO" id="GO:0006508">
    <property type="term" value="P:proteolysis"/>
    <property type="evidence" value="ECO:0007669"/>
    <property type="project" value="InterPro"/>
</dbReference>
<dbReference type="InterPro" id="IPR001563">
    <property type="entry name" value="Peptidase_S10"/>
</dbReference>
<dbReference type="GO" id="GO:0004185">
    <property type="term" value="F:serine-type carboxypeptidase activity"/>
    <property type="evidence" value="ECO:0007669"/>
    <property type="project" value="InterPro"/>
</dbReference>
<accession>A0A0A8Z9L8</accession>
<evidence type="ECO:0000256" key="1">
    <source>
        <dbReference type="ARBA" id="ARBA00009431"/>
    </source>
</evidence>
<organism evidence="2">
    <name type="scientific">Arundo donax</name>
    <name type="common">Giant reed</name>
    <name type="synonym">Donax arundinaceus</name>
    <dbReference type="NCBI Taxonomy" id="35708"/>
    <lineage>
        <taxon>Eukaryota</taxon>
        <taxon>Viridiplantae</taxon>
        <taxon>Streptophyta</taxon>
        <taxon>Embryophyta</taxon>
        <taxon>Tracheophyta</taxon>
        <taxon>Spermatophyta</taxon>
        <taxon>Magnoliopsida</taxon>
        <taxon>Liliopsida</taxon>
        <taxon>Poales</taxon>
        <taxon>Poaceae</taxon>
        <taxon>PACMAD clade</taxon>
        <taxon>Arundinoideae</taxon>
        <taxon>Arundineae</taxon>
        <taxon>Arundo</taxon>
    </lineage>
</organism>
<dbReference type="InterPro" id="IPR029058">
    <property type="entry name" value="AB_hydrolase_fold"/>
</dbReference>
<protein>
    <submittedName>
        <fullName evidence="2">Uncharacterized protein</fullName>
    </submittedName>
</protein>
<sequence>MRELAHDMGLRMTVPYRDWFHKDQVGGWVTVYGNLLTFATVRGTAHMVPFAQPDRALGLFQSFVSGPRLPNTTDPSTR</sequence>
<dbReference type="Pfam" id="PF00450">
    <property type="entry name" value="Peptidase_S10"/>
    <property type="match status" value="1"/>
</dbReference>
<evidence type="ECO:0000313" key="2">
    <source>
        <dbReference type="EMBL" id="JAD35501.1"/>
    </source>
</evidence>
<dbReference type="AlphaFoldDB" id="A0A0A8Z9L8"/>
<reference evidence="2" key="1">
    <citation type="submission" date="2014-09" db="EMBL/GenBank/DDBJ databases">
        <authorList>
            <person name="Magalhaes I.L.F."/>
            <person name="Oliveira U."/>
            <person name="Santos F.R."/>
            <person name="Vidigal T.H.D.A."/>
            <person name="Brescovit A.D."/>
            <person name="Santos A.J."/>
        </authorList>
    </citation>
    <scope>NUCLEOTIDE SEQUENCE</scope>
    <source>
        <tissue evidence="2">Shoot tissue taken approximately 20 cm above the soil surface</tissue>
    </source>
</reference>
<comment type="similarity">
    <text evidence="1">Belongs to the peptidase S10 family.</text>
</comment>